<feature type="transmembrane region" description="Helical" evidence="1">
    <location>
        <begin position="51"/>
        <end position="70"/>
    </location>
</feature>
<sequence>MVVSLNTTFWSRVFLVAALFNYVIGLPIVFARRWSYDLSYVPDVTRDAMALRLWAGFGFAVVLIGIGYHIVARDVTQNRGIVLLGILAKLFDVVNLTTLYAWDLARPLVLVPAAIDFAFTIAFIRFWMLTRTV</sequence>
<dbReference type="EMBL" id="BMVB01000001">
    <property type="protein sequence ID" value="GHC34970.1"/>
    <property type="molecule type" value="Genomic_DNA"/>
</dbReference>
<comment type="caution">
    <text evidence="2">The sequence shown here is derived from an EMBL/GenBank/DDBJ whole genome shotgun (WGS) entry which is preliminary data.</text>
</comment>
<evidence type="ECO:0000313" key="2">
    <source>
        <dbReference type="EMBL" id="GHC34970.1"/>
    </source>
</evidence>
<keyword evidence="1" id="KW-0812">Transmembrane</keyword>
<keyword evidence="1" id="KW-0472">Membrane</keyword>
<evidence type="ECO:0000256" key="1">
    <source>
        <dbReference type="SAM" id="Phobius"/>
    </source>
</evidence>
<gene>
    <name evidence="2" type="ORF">GCM10010507_04890</name>
</gene>
<proteinExistence type="predicted"/>
<reference evidence="2" key="1">
    <citation type="journal article" date="2014" name="Int. J. Syst. Evol. Microbiol.">
        <title>Complete genome sequence of Corynebacterium casei LMG S-19264T (=DSM 44701T), isolated from a smear-ripened cheese.</title>
        <authorList>
            <consortium name="US DOE Joint Genome Institute (JGI-PGF)"/>
            <person name="Walter F."/>
            <person name="Albersmeier A."/>
            <person name="Kalinowski J."/>
            <person name="Ruckert C."/>
        </authorList>
    </citation>
    <scope>NUCLEOTIDE SEQUENCE</scope>
    <source>
        <strain evidence="2">JCM 4633</strain>
    </source>
</reference>
<keyword evidence="1" id="KW-1133">Transmembrane helix</keyword>
<feature type="transmembrane region" description="Helical" evidence="1">
    <location>
        <begin position="82"/>
        <end position="102"/>
    </location>
</feature>
<dbReference type="AlphaFoldDB" id="A0A918T9T0"/>
<organism evidence="2 3">
    <name type="scientific">Streptomyces cinnamoneus</name>
    <name type="common">Streptoverticillium cinnamoneum</name>
    <dbReference type="NCBI Taxonomy" id="53446"/>
    <lineage>
        <taxon>Bacteria</taxon>
        <taxon>Bacillati</taxon>
        <taxon>Actinomycetota</taxon>
        <taxon>Actinomycetes</taxon>
        <taxon>Kitasatosporales</taxon>
        <taxon>Streptomycetaceae</taxon>
        <taxon>Streptomyces</taxon>
        <taxon>Streptomyces cinnamoneus group</taxon>
    </lineage>
</organism>
<feature type="transmembrane region" description="Helical" evidence="1">
    <location>
        <begin position="12"/>
        <end position="31"/>
    </location>
</feature>
<protein>
    <submittedName>
        <fullName evidence="2">Uncharacterized protein</fullName>
    </submittedName>
</protein>
<dbReference type="Proteomes" id="UP000646244">
    <property type="component" value="Unassembled WGS sequence"/>
</dbReference>
<accession>A0A918T9T0</accession>
<name>A0A918T9T0_STRCJ</name>
<reference evidence="2" key="2">
    <citation type="submission" date="2020-09" db="EMBL/GenBank/DDBJ databases">
        <authorList>
            <person name="Sun Q."/>
            <person name="Ohkuma M."/>
        </authorList>
    </citation>
    <scope>NUCLEOTIDE SEQUENCE</scope>
    <source>
        <strain evidence="2">JCM 4633</strain>
    </source>
</reference>
<dbReference type="RefSeq" id="WP_190107902.1">
    <property type="nucleotide sequence ID" value="NZ_BMVB01000001.1"/>
</dbReference>
<evidence type="ECO:0000313" key="3">
    <source>
        <dbReference type="Proteomes" id="UP000646244"/>
    </source>
</evidence>
<feature type="transmembrane region" description="Helical" evidence="1">
    <location>
        <begin position="108"/>
        <end position="128"/>
    </location>
</feature>